<feature type="domain" description="HTH arsR-type" evidence="4">
    <location>
        <begin position="274"/>
        <end position="352"/>
    </location>
</feature>
<keyword evidence="2" id="KW-0067">ATP-binding</keyword>
<evidence type="ECO:0000256" key="3">
    <source>
        <dbReference type="PIRSR" id="PIRSR640198-3"/>
    </source>
</evidence>
<dbReference type="Pfam" id="PF02661">
    <property type="entry name" value="Fic"/>
    <property type="match status" value="1"/>
</dbReference>
<organism evidence="6 7">
    <name type="scientific">Candidatus Daviesbacteria bacterium RIFCSPLOWO2_01_FULL_40_24</name>
    <dbReference type="NCBI Taxonomy" id="1797787"/>
    <lineage>
        <taxon>Bacteria</taxon>
        <taxon>Candidatus Daviesiibacteriota</taxon>
    </lineage>
</organism>
<dbReference type="InterPro" id="IPR003812">
    <property type="entry name" value="Fido"/>
</dbReference>
<dbReference type="PANTHER" id="PTHR13504:SF38">
    <property type="entry name" value="FIDO DOMAIN-CONTAINING PROTEIN"/>
    <property type="match status" value="1"/>
</dbReference>
<comment type="caution">
    <text evidence="6">The sequence shown here is derived from an EMBL/GenBank/DDBJ whole genome shotgun (WGS) entry which is preliminary data.</text>
</comment>
<dbReference type="PROSITE" id="PS50987">
    <property type="entry name" value="HTH_ARSR_2"/>
    <property type="match status" value="1"/>
</dbReference>
<dbReference type="GO" id="GO:0005524">
    <property type="term" value="F:ATP binding"/>
    <property type="evidence" value="ECO:0007669"/>
    <property type="project" value="UniProtKB-KW"/>
</dbReference>
<dbReference type="GO" id="GO:0003700">
    <property type="term" value="F:DNA-binding transcription factor activity"/>
    <property type="evidence" value="ECO:0007669"/>
    <property type="project" value="InterPro"/>
</dbReference>
<reference evidence="6 7" key="1">
    <citation type="journal article" date="2016" name="Nat. Commun.">
        <title>Thousands of microbial genomes shed light on interconnected biogeochemical processes in an aquifer system.</title>
        <authorList>
            <person name="Anantharaman K."/>
            <person name="Brown C.T."/>
            <person name="Hug L.A."/>
            <person name="Sharon I."/>
            <person name="Castelle C.J."/>
            <person name="Probst A.J."/>
            <person name="Thomas B.C."/>
            <person name="Singh A."/>
            <person name="Wilkins M.J."/>
            <person name="Karaoz U."/>
            <person name="Brodie E.L."/>
            <person name="Williams K.H."/>
            <person name="Hubbard S.S."/>
            <person name="Banfield J.F."/>
        </authorList>
    </citation>
    <scope>NUCLEOTIDE SEQUENCE [LARGE SCALE GENOMIC DNA]</scope>
</reference>
<feature type="site" description="Important for autoinhibition of adenylyltransferase activity" evidence="3">
    <location>
        <position position="55"/>
    </location>
</feature>
<dbReference type="SUPFAM" id="SSF140931">
    <property type="entry name" value="Fic-like"/>
    <property type="match status" value="1"/>
</dbReference>
<protein>
    <recommendedName>
        <fullName evidence="8">Fido domain-containing protein</fullName>
    </recommendedName>
</protein>
<evidence type="ECO:0008006" key="8">
    <source>
        <dbReference type="Google" id="ProtNLM"/>
    </source>
</evidence>
<dbReference type="Proteomes" id="UP000178017">
    <property type="component" value="Unassembled WGS sequence"/>
</dbReference>
<evidence type="ECO:0000256" key="2">
    <source>
        <dbReference type="PIRSR" id="PIRSR640198-2"/>
    </source>
</evidence>
<feature type="active site" evidence="1">
    <location>
        <position position="192"/>
    </location>
</feature>
<dbReference type="EMBL" id="MFDO01000010">
    <property type="protein sequence ID" value="OGE65715.1"/>
    <property type="molecule type" value="Genomic_DNA"/>
</dbReference>
<dbReference type="AlphaFoldDB" id="A0A1F5MK30"/>
<dbReference type="InterPro" id="IPR001845">
    <property type="entry name" value="HTH_ArsR_DNA-bd_dom"/>
</dbReference>
<dbReference type="SUPFAM" id="SSF46785">
    <property type="entry name" value="Winged helix' DNA-binding domain"/>
    <property type="match status" value="1"/>
</dbReference>
<evidence type="ECO:0000259" key="4">
    <source>
        <dbReference type="PROSITE" id="PS50987"/>
    </source>
</evidence>
<proteinExistence type="predicted"/>
<dbReference type="InterPro" id="IPR040198">
    <property type="entry name" value="Fido_containing"/>
</dbReference>
<feature type="binding site" evidence="2">
    <location>
        <begin position="234"/>
        <end position="235"/>
    </location>
    <ligand>
        <name>ATP</name>
        <dbReference type="ChEBI" id="CHEBI:30616"/>
    </ligand>
</feature>
<evidence type="ECO:0000313" key="7">
    <source>
        <dbReference type="Proteomes" id="UP000178017"/>
    </source>
</evidence>
<dbReference type="Gene3D" id="1.10.3290.10">
    <property type="entry name" value="Fido-like domain"/>
    <property type="match status" value="1"/>
</dbReference>
<dbReference type="Gene3D" id="1.10.10.10">
    <property type="entry name" value="Winged helix-like DNA-binding domain superfamily/Winged helix DNA-binding domain"/>
    <property type="match status" value="1"/>
</dbReference>
<keyword evidence="2" id="KW-0547">Nucleotide-binding</keyword>
<feature type="domain" description="Fido" evidence="5">
    <location>
        <begin position="103"/>
        <end position="261"/>
    </location>
</feature>
<dbReference type="InterPro" id="IPR036597">
    <property type="entry name" value="Fido-like_dom_sf"/>
</dbReference>
<accession>A0A1F5MK30</accession>
<name>A0A1F5MK30_9BACT</name>
<dbReference type="InterPro" id="IPR036388">
    <property type="entry name" value="WH-like_DNA-bd_sf"/>
</dbReference>
<gene>
    <name evidence="6" type="ORF">A3B49_04080</name>
</gene>
<evidence type="ECO:0000313" key="6">
    <source>
        <dbReference type="EMBL" id="OGE65715.1"/>
    </source>
</evidence>
<dbReference type="InterPro" id="IPR036390">
    <property type="entry name" value="WH_DNA-bd_sf"/>
</dbReference>
<feature type="binding site" evidence="2">
    <location>
        <begin position="196"/>
        <end position="203"/>
    </location>
    <ligand>
        <name>ATP</name>
        <dbReference type="ChEBI" id="CHEBI:30616"/>
    </ligand>
</feature>
<evidence type="ECO:0000259" key="5">
    <source>
        <dbReference type="PROSITE" id="PS51459"/>
    </source>
</evidence>
<dbReference type="PANTHER" id="PTHR13504">
    <property type="entry name" value="FIDO DOMAIN-CONTAINING PROTEIN DDB_G0283145"/>
    <property type="match status" value="1"/>
</dbReference>
<evidence type="ECO:0000256" key="1">
    <source>
        <dbReference type="PIRSR" id="PIRSR640198-1"/>
    </source>
</evidence>
<dbReference type="PROSITE" id="PS51459">
    <property type="entry name" value="FIDO"/>
    <property type="match status" value="1"/>
</dbReference>
<sequence length="352" mass="40538">MFKPKFRITSDILTAVSEVAVIKDRVERSRVLPLNEAQLRRQAIARMAHTSTSIEGNKLAQFQVDRVLSGMSVNADERSILEVKNYQTALQQIEKMVTSDKPLNIENILYLHSILMSGLLPKEKTGRFRPGPIYIVDDMGDGREKLRYEGPSAEQVRYFIKELLTWVEEAKKQKLHPIIKAAIFHLEFVTIHPFSDGNGRLTRLLTTYLLYKDKWDFRKIIVLEDFYNQDRLDYYNALNTVQGHKYHKGEDETSWIEYFIIGFLVEARKVMQTINSIGFGAATDTNQVFLDKEEIRIMEVVTSTGKTTSDEVRGLLKVAKRTAQLKIKTLVDKKLIKSQGKGPATYYVLREK</sequence>